<proteinExistence type="predicted"/>
<reference evidence="1 2" key="1">
    <citation type="submission" date="2019-06" db="EMBL/GenBank/DDBJ databases">
        <title>Whole genome shotgun sequence of Cellulomonas gelida NBRC 3748.</title>
        <authorList>
            <person name="Hosoyama A."/>
            <person name="Uohara A."/>
            <person name="Ohji S."/>
            <person name="Ichikawa N."/>
        </authorList>
    </citation>
    <scope>NUCLEOTIDE SEQUENCE [LARGE SCALE GENOMIC DNA]</scope>
    <source>
        <strain evidence="1 2">NBRC 3748</strain>
    </source>
</reference>
<accession>A0A4Y3KKV5</accession>
<dbReference type="RefSeq" id="WP_048342518.1">
    <property type="nucleotide sequence ID" value="NZ_BJLQ01000006.1"/>
</dbReference>
<evidence type="ECO:0000313" key="1">
    <source>
        <dbReference type="EMBL" id="GEA83570.1"/>
    </source>
</evidence>
<dbReference type="EMBL" id="BJLQ01000006">
    <property type="protein sequence ID" value="GEA83570.1"/>
    <property type="molecule type" value="Genomic_DNA"/>
</dbReference>
<evidence type="ECO:0000313" key="2">
    <source>
        <dbReference type="Proteomes" id="UP000320461"/>
    </source>
</evidence>
<dbReference type="AlphaFoldDB" id="A0A4Y3KKV5"/>
<dbReference type="OrthoDB" id="4829826at2"/>
<protein>
    <submittedName>
        <fullName evidence="1">Uncharacterized protein</fullName>
    </submittedName>
</protein>
<sequence>MAGTAFGRKVAESATEVRYAFGETPVADEGVLVIPFEDLDAWYVEGTQDRPISAQWALVKVLRLHRREGAWPERAAFYS</sequence>
<comment type="caution">
    <text evidence="1">The sequence shown here is derived from an EMBL/GenBank/DDBJ whole genome shotgun (WGS) entry which is preliminary data.</text>
</comment>
<name>A0A4Y3KKV5_9CELL</name>
<dbReference type="Proteomes" id="UP000320461">
    <property type="component" value="Unassembled WGS sequence"/>
</dbReference>
<keyword evidence="2" id="KW-1185">Reference proteome</keyword>
<gene>
    <name evidence="1" type="ORF">CGE01nite_08210</name>
</gene>
<organism evidence="1 2">
    <name type="scientific">Cellulomonas gelida</name>
    <dbReference type="NCBI Taxonomy" id="1712"/>
    <lineage>
        <taxon>Bacteria</taxon>
        <taxon>Bacillati</taxon>
        <taxon>Actinomycetota</taxon>
        <taxon>Actinomycetes</taxon>
        <taxon>Micrococcales</taxon>
        <taxon>Cellulomonadaceae</taxon>
        <taxon>Cellulomonas</taxon>
    </lineage>
</organism>